<dbReference type="EMBL" id="BAABRU010000006">
    <property type="protein sequence ID" value="GAA5528232.1"/>
    <property type="molecule type" value="Genomic_DNA"/>
</dbReference>
<proteinExistence type="predicted"/>
<dbReference type="InterPro" id="IPR016181">
    <property type="entry name" value="Acyl_CoA_acyltransferase"/>
</dbReference>
<dbReference type="CDD" id="cd04301">
    <property type="entry name" value="NAT_SF"/>
    <property type="match status" value="1"/>
</dbReference>
<dbReference type="RefSeq" id="WP_345721842.1">
    <property type="nucleotide sequence ID" value="NZ_BAABRU010000006.1"/>
</dbReference>
<dbReference type="PROSITE" id="PS51186">
    <property type="entry name" value="GNAT"/>
    <property type="match status" value="1"/>
</dbReference>
<evidence type="ECO:0000256" key="2">
    <source>
        <dbReference type="ARBA" id="ARBA00023315"/>
    </source>
</evidence>
<dbReference type="Gene3D" id="3.40.630.30">
    <property type="match status" value="1"/>
</dbReference>
<name>A0ABP9WYG1_9CHLR</name>
<keyword evidence="2" id="KW-0012">Acyltransferase</keyword>
<comment type="caution">
    <text evidence="4">The sequence shown here is derived from an EMBL/GenBank/DDBJ whole genome shotgun (WGS) entry which is preliminary data.</text>
</comment>
<evidence type="ECO:0000256" key="1">
    <source>
        <dbReference type="ARBA" id="ARBA00022679"/>
    </source>
</evidence>
<feature type="domain" description="N-acetyltransferase" evidence="3">
    <location>
        <begin position="3"/>
        <end position="160"/>
    </location>
</feature>
<dbReference type="InterPro" id="IPR050832">
    <property type="entry name" value="Bact_Acetyltransf"/>
</dbReference>
<dbReference type="Proteomes" id="UP001428290">
    <property type="component" value="Unassembled WGS sequence"/>
</dbReference>
<dbReference type="InterPro" id="IPR000182">
    <property type="entry name" value="GNAT_dom"/>
</dbReference>
<dbReference type="SUPFAM" id="SSF55729">
    <property type="entry name" value="Acyl-CoA N-acyltransferases (Nat)"/>
    <property type="match status" value="1"/>
</dbReference>
<gene>
    <name evidence="4" type="primary">mshD_2</name>
    <name evidence="4" type="ORF">Hgul01_02029</name>
</gene>
<protein>
    <submittedName>
        <fullName evidence="4">Mycothiol acetyltransferase</fullName>
    </submittedName>
</protein>
<evidence type="ECO:0000313" key="4">
    <source>
        <dbReference type="EMBL" id="GAA5528232.1"/>
    </source>
</evidence>
<evidence type="ECO:0000313" key="5">
    <source>
        <dbReference type="Proteomes" id="UP001428290"/>
    </source>
</evidence>
<keyword evidence="5" id="KW-1185">Reference proteome</keyword>
<organism evidence="4 5">
    <name type="scientific">Herpetosiphon gulosus</name>
    <dbReference type="NCBI Taxonomy" id="1973496"/>
    <lineage>
        <taxon>Bacteria</taxon>
        <taxon>Bacillati</taxon>
        <taxon>Chloroflexota</taxon>
        <taxon>Chloroflexia</taxon>
        <taxon>Herpetosiphonales</taxon>
        <taxon>Herpetosiphonaceae</taxon>
        <taxon>Herpetosiphon</taxon>
    </lineage>
</organism>
<reference evidence="4 5" key="1">
    <citation type="submission" date="2024-02" db="EMBL/GenBank/DDBJ databases">
        <title>Herpetosiphon gulosus NBRC 112829.</title>
        <authorList>
            <person name="Ichikawa N."/>
            <person name="Katano-Makiyama Y."/>
            <person name="Hidaka K."/>
        </authorList>
    </citation>
    <scope>NUCLEOTIDE SEQUENCE [LARGE SCALE GENOMIC DNA]</scope>
    <source>
        <strain evidence="4 5">NBRC 112829</strain>
    </source>
</reference>
<dbReference type="PANTHER" id="PTHR43877">
    <property type="entry name" value="AMINOALKYLPHOSPHONATE N-ACETYLTRANSFERASE-RELATED-RELATED"/>
    <property type="match status" value="1"/>
</dbReference>
<evidence type="ECO:0000259" key="3">
    <source>
        <dbReference type="PROSITE" id="PS51186"/>
    </source>
</evidence>
<sequence>MNLVIRQYADQDRAAVVDLSIRAWTPVFASMEAAMDGAVFKHFYPDWPTNQQQAVEMVCAAETNQTWVALIDQQIVGFVATTLHQASSMGEIVMLAVDPDAQQQGIGAALTQFAIEHFRNVGMRVAMVETGGDPGHEPARQTYAKQGFRLMPIARYFQAL</sequence>
<keyword evidence="1" id="KW-0808">Transferase</keyword>
<dbReference type="Pfam" id="PF00583">
    <property type="entry name" value="Acetyltransf_1"/>
    <property type="match status" value="1"/>
</dbReference>
<accession>A0ABP9WYG1</accession>